<dbReference type="InterPro" id="IPR006311">
    <property type="entry name" value="TAT_signal"/>
</dbReference>
<dbReference type="Proteomes" id="UP001432190">
    <property type="component" value="Chromosome"/>
</dbReference>
<dbReference type="EMBL" id="CP108084">
    <property type="protein sequence ID" value="WUP48619.1"/>
    <property type="molecule type" value="Genomic_DNA"/>
</dbReference>
<evidence type="ECO:0000256" key="1">
    <source>
        <dbReference type="SAM" id="MobiDB-lite"/>
    </source>
</evidence>
<keyword evidence="5" id="KW-1185">Reference proteome</keyword>
<keyword evidence="2" id="KW-1133">Transmembrane helix</keyword>
<feature type="transmembrane region" description="Helical" evidence="2">
    <location>
        <begin position="501"/>
        <end position="521"/>
    </location>
</feature>
<dbReference type="PROSITE" id="PS51318">
    <property type="entry name" value="TAT"/>
    <property type="match status" value="1"/>
</dbReference>
<dbReference type="NCBIfam" id="TIGR01167">
    <property type="entry name" value="LPXTG_anchor"/>
    <property type="match status" value="1"/>
</dbReference>
<keyword evidence="2" id="KW-0812">Transmembrane</keyword>
<evidence type="ECO:0000313" key="4">
    <source>
        <dbReference type="EMBL" id="WUP48619.1"/>
    </source>
</evidence>
<sequence length="530" mass="55340">MIKNSARRWLAGLGVAGAFVAASATPAVAAEVPFEVVTHDLLVAPGHMTYGSFYAHWKNTESEPTFGRTTIDIDLSGVADFAVVEPAWGWACDVSPTKLHCEADLQDGDTPGFDYMVTGRDGAKPGQQGALSISVASGGKTATGKAGVTIAEGVDLVSDPTVEASGEPGARVGVPGVVRNAGETLVDGTVLVVQADWLAAYAGDFSNCLSEEFGVYAFCTFDTKLERGRTYELSEDLPIKLSPDARTGATLPVFLDWWTRDDWNQAFEDWLVGDLKPGRGGELRLVAKERSSVARSPQTDLDKLNNMTFAMIGVTGDNPADLKAVGATASGKKGDVVDVQPGFTNLGPAILEYQGQASQDISIDDLPVRISIPEGTTAVEAPWDCVPYVPGEEWDPWNANWGEPGAKEYACQVTETPKDTESVYYFGLRIDEVVPNAKGSVTTKLPGDPKADNDTAAIVINPVGGGTPGTPGDGDQGGDGGQGGGDDGDGPTLPITGSSTGLIAGVGALLLVAGVGGYVLARRRKTRFVA</sequence>
<name>A0ABZ1S3V6_9ACTN</name>
<evidence type="ECO:0000256" key="3">
    <source>
        <dbReference type="SAM" id="SignalP"/>
    </source>
</evidence>
<feature type="signal peptide" evidence="3">
    <location>
        <begin position="1"/>
        <end position="29"/>
    </location>
</feature>
<keyword evidence="3" id="KW-0732">Signal</keyword>
<dbReference type="RefSeq" id="WP_328851051.1">
    <property type="nucleotide sequence ID" value="NZ_CP108084.1"/>
</dbReference>
<accession>A0ABZ1S3V6</accession>
<organism evidence="4 5">
    <name type="scientific">Micromonospora globbae</name>
    <dbReference type="NCBI Taxonomy" id="1894969"/>
    <lineage>
        <taxon>Bacteria</taxon>
        <taxon>Bacillati</taxon>
        <taxon>Actinomycetota</taxon>
        <taxon>Actinomycetes</taxon>
        <taxon>Micromonosporales</taxon>
        <taxon>Micromonosporaceae</taxon>
        <taxon>Micromonospora</taxon>
    </lineage>
</organism>
<evidence type="ECO:0000256" key="2">
    <source>
        <dbReference type="SAM" id="Phobius"/>
    </source>
</evidence>
<reference evidence="4" key="1">
    <citation type="submission" date="2022-10" db="EMBL/GenBank/DDBJ databases">
        <title>The complete genomes of actinobacterial strains from the NBC collection.</title>
        <authorList>
            <person name="Joergensen T.S."/>
            <person name="Alvarez Arevalo M."/>
            <person name="Sterndorff E.B."/>
            <person name="Faurdal D."/>
            <person name="Vuksanovic O."/>
            <person name="Mourched A.-S."/>
            <person name="Charusanti P."/>
            <person name="Shaw S."/>
            <person name="Blin K."/>
            <person name="Weber T."/>
        </authorList>
    </citation>
    <scope>NUCLEOTIDE SEQUENCE</scope>
    <source>
        <strain evidence="4">NBC_00256</strain>
    </source>
</reference>
<proteinExistence type="predicted"/>
<keyword evidence="2" id="KW-0472">Membrane</keyword>
<feature type="region of interest" description="Disordered" evidence="1">
    <location>
        <begin position="444"/>
        <end position="496"/>
    </location>
</feature>
<gene>
    <name evidence="4" type="ORF">OG994_23960</name>
</gene>
<evidence type="ECO:0000313" key="5">
    <source>
        <dbReference type="Proteomes" id="UP001432190"/>
    </source>
</evidence>
<feature type="compositionally biased region" description="Gly residues" evidence="1">
    <location>
        <begin position="463"/>
        <end position="485"/>
    </location>
</feature>
<protein>
    <submittedName>
        <fullName evidence="4">LPXTG cell wall anchor domain-containing protein</fullName>
    </submittedName>
</protein>
<feature type="chain" id="PRO_5046645632" evidence="3">
    <location>
        <begin position="30"/>
        <end position="530"/>
    </location>
</feature>